<protein>
    <submittedName>
        <fullName evidence="1">Uncharacterized protein</fullName>
    </submittedName>
</protein>
<evidence type="ECO:0000313" key="1">
    <source>
        <dbReference type="EMBL" id="MBA6095690.1"/>
    </source>
</evidence>
<reference evidence="1 2" key="1">
    <citation type="submission" date="2020-07" db="EMBL/GenBank/DDBJ databases">
        <title>Diversity of carbapenemase encoding genes among Pseudomonas putida group clinical isolates in a tertiary Brazilian hospital.</title>
        <authorList>
            <person name="Alberto-Lei F."/>
            <person name="Nodari C.S."/>
            <person name="Streling A.P."/>
            <person name="Paulino J.T."/>
            <person name="Bessa-Neto F.O."/>
            <person name="Cayo R."/>
            <person name="Gales A.C."/>
        </authorList>
    </citation>
    <scope>NUCLEOTIDE SEQUENCE [LARGE SCALE GENOMIC DNA]</scope>
    <source>
        <strain evidence="1 2">12815</strain>
    </source>
</reference>
<sequence length="366" mass="41512">MHIDDIKMIIESLHYAQETSERLVSLQQIADRKIKTLTSRLDRFLKLNPNHIDFIIESIAERPIKRNAQLTTISLKNVEINSQFFPTVWISIVSNKTKDAIDIFVKVEDDLSPFGIKQLGENSLGFQLSLPDGKLDSDRSEQLSSLGTTDWNVAKSMFALLDKLLTEHKLATGITSNKNATLLNYIRNQAARFSAWPATLRFDQVSTGKIKHSENYHSLQIRISNLSINQKSYADFDFTLSTVTDESNDFSLNPRLEFTDSCKNIIENWYAESIEADEERLELRLAAPNALDTNVWGLLSEADRLLITGLIGKLPSIVARLAKNQPNVSMRWAEWCALANDTRTIFVKNMIAQRSSQITRKQLLPA</sequence>
<proteinExistence type="predicted"/>
<gene>
    <name evidence="1" type="ORF">H4C80_00820</name>
</gene>
<accession>A0A7W2KC56</accession>
<dbReference type="AlphaFoldDB" id="A0A7W2KC56"/>
<dbReference type="RefSeq" id="WP_182388710.1">
    <property type="nucleotide sequence ID" value="NZ_JACGCX010000001.1"/>
</dbReference>
<dbReference type="EMBL" id="JACGCX010000001">
    <property type="protein sequence ID" value="MBA6095690.1"/>
    <property type="molecule type" value="Genomic_DNA"/>
</dbReference>
<evidence type="ECO:0000313" key="2">
    <source>
        <dbReference type="Proteomes" id="UP000545074"/>
    </source>
</evidence>
<dbReference type="Proteomes" id="UP000545074">
    <property type="component" value="Unassembled WGS sequence"/>
</dbReference>
<organism evidence="1 2">
    <name type="scientific">Pseudomonas juntendi</name>
    <dbReference type="NCBI Taxonomy" id="2666183"/>
    <lineage>
        <taxon>Bacteria</taxon>
        <taxon>Pseudomonadati</taxon>
        <taxon>Pseudomonadota</taxon>
        <taxon>Gammaproteobacteria</taxon>
        <taxon>Pseudomonadales</taxon>
        <taxon>Pseudomonadaceae</taxon>
        <taxon>Pseudomonas</taxon>
    </lineage>
</organism>
<name>A0A7W2KC56_9PSED</name>
<comment type="caution">
    <text evidence="1">The sequence shown here is derived from an EMBL/GenBank/DDBJ whole genome shotgun (WGS) entry which is preliminary data.</text>
</comment>